<evidence type="ECO:0000313" key="3">
    <source>
        <dbReference type="Proteomes" id="UP000289775"/>
    </source>
</evidence>
<dbReference type="RefSeq" id="WP_129749725.1">
    <property type="nucleotide sequence ID" value="NZ_JUIW01000002.1"/>
</dbReference>
<dbReference type="AlphaFoldDB" id="A0A444WGB6"/>
<keyword evidence="1" id="KW-0472">Membrane</keyword>
<protein>
    <submittedName>
        <fullName evidence="2">Uncharacterized protein</fullName>
    </submittedName>
</protein>
<evidence type="ECO:0000256" key="1">
    <source>
        <dbReference type="SAM" id="Phobius"/>
    </source>
</evidence>
<keyword evidence="1" id="KW-0812">Transmembrane</keyword>
<keyword evidence="3" id="KW-1185">Reference proteome</keyword>
<sequence>MKTVYIILIFAAAFLALFEQSKEHPNQIIMVLAFVFFVVGLMRLMAKVPSKNAENEDKNDEEV</sequence>
<proteinExistence type="predicted"/>
<dbReference type="EMBL" id="JUIW01000002">
    <property type="protein sequence ID" value="RYJ44911.1"/>
    <property type="molecule type" value="Genomic_DNA"/>
</dbReference>
<reference evidence="2 3" key="1">
    <citation type="submission" date="2014-12" db="EMBL/GenBank/DDBJ databases">
        <title>Genome sequence of Flavobacterium beibuense RSKm HC5.</title>
        <authorList>
            <person name="Kim J.F."/>
            <person name="Song J.Y."/>
            <person name="Kwak M.-J."/>
            <person name="Lee S.-W."/>
        </authorList>
    </citation>
    <scope>NUCLEOTIDE SEQUENCE [LARGE SCALE GENOMIC DNA]</scope>
    <source>
        <strain evidence="2 3">RSKm HC5</strain>
    </source>
</reference>
<name>A0A444WGB6_9FLAO</name>
<organism evidence="2 3">
    <name type="scientific">Flavobacterium beibuense</name>
    <dbReference type="NCBI Taxonomy" id="657326"/>
    <lineage>
        <taxon>Bacteria</taxon>
        <taxon>Pseudomonadati</taxon>
        <taxon>Bacteroidota</taxon>
        <taxon>Flavobacteriia</taxon>
        <taxon>Flavobacteriales</taxon>
        <taxon>Flavobacteriaceae</taxon>
        <taxon>Flavobacterium</taxon>
    </lineage>
</organism>
<evidence type="ECO:0000313" key="2">
    <source>
        <dbReference type="EMBL" id="RYJ44911.1"/>
    </source>
</evidence>
<comment type="caution">
    <text evidence="2">The sequence shown here is derived from an EMBL/GenBank/DDBJ whole genome shotgun (WGS) entry which is preliminary data.</text>
</comment>
<feature type="transmembrane region" description="Helical" evidence="1">
    <location>
        <begin position="28"/>
        <end position="46"/>
    </location>
</feature>
<accession>A0A444WGB6</accession>
<dbReference type="OrthoDB" id="1449506at2"/>
<gene>
    <name evidence="2" type="ORF">NU09_0545</name>
</gene>
<dbReference type="Proteomes" id="UP000289775">
    <property type="component" value="Unassembled WGS sequence"/>
</dbReference>
<keyword evidence="1" id="KW-1133">Transmembrane helix</keyword>